<dbReference type="Pfam" id="PF00107">
    <property type="entry name" value="ADH_zinc_N"/>
    <property type="match status" value="1"/>
</dbReference>
<feature type="domain" description="Alcohol dehydrogenase-like C-terminal" evidence="2">
    <location>
        <begin position="171"/>
        <end position="290"/>
    </location>
</feature>
<sequence length="334" mass="35031">MKALVYTAPHHLEMREMPDPAPRPGEVLVAVESVGICGSDMHAWAGHDERRPAPLILGHEVAGRILTGARAGSRVAVNPLVTCGTCRACREGRDNLCPERQIISMPPREGGFAQLLAMPEGNLVDVPDHLSFDQAALAEPIACGWHAARIARAHPAGAAADARALVLGGGAIGLGAALCLAAQGVADILMVEPNPARRAVLQERCGQRAVTPDDPAAQGPFDIVVDGVGIAGTRAQASRVARPGGIIVHIGLGSAEGGLDVRRMTLQEITFVGTYTYTAQDFRDTVQAMSDGRLGALDWAETRPLDAGAQAFHDIRQARVAAPKIILKPDPARG</sequence>
<dbReference type="InterPro" id="IPR011032">
    <property type="entry name" value="GroES-like_sf"/>
</dbReference>
<evidence type="ECO:0000259" key="2">
    <source>
        <dbReference type="Pfam" id="PF00107"/>
    </source>
</evidence>
<keyword evidence="1" id="KW-0560">Oxidoreductase</keyword>
<dbReference type="EMBL" id="PRDS01000004">
    <property type="protein sequence ID" value="PPB80946.1"/>
    <property type="molecule type" value="Genomic_DNA"/>
</dbReference>
<dbReference type="GO" id="GO:0016491">
    <property type="term" value="F:oxidoreductase activity"/>
    <property type="evidence" value="ECO:0007669"/>
    <property type="project" value="UniProtKB-KW"/>
</dbReference>
<evidence type="ECO:0000313" key="4">
    <source>
        <dbReference type="EMBL" id="PPB80946.1"/>
    </source>
</evidence>
<gene>
    <name evidence="4" type="ORF">LV82_01679</name>
</gene>
<dbReference type="Pfam" id="PF08240">
    <property type="entry name" value="ADH_N"/>
    <property type="match status" value="1"/>
</dbReference>
<comment type="caution">
    <text evidence="4">The sequence shown here is derived from an EMBL/GenBank/DDBJ whole genome shotgun (WGS) entry which is preliminary data.</text>
</comment>
<dbReference type="PANTHER" id="PTHR43401:SF2">
    <property type="entry name" value="L-THREONINE 3-DEHYDROGENASE"/>
    <property type="match status" value="1"/>
</dbReference>
<accession>A0A2S5JHF2</accession>
<proteinExistence type="predicted"/>
<dbReference type="InterPro" id="IPR013149">
    <property type="entry name" value="ADH-like_C"/>
</dbReference>
<dbReference type="RefSeq" id="WP_104070718.1">
    <property type="nucleotide sequence ID" value="NZ_PRDS01000004.1"/>
</dbReference>
<keyword evidence="5" id="KW-1185">Reference proteome</keyword>
<reference evidence="4 5" key="1">
    <citation type="submission" date="2018-01" db="EMBL/GenBank/DDBJ databases">
        <title>Genomic Encyclopedia of Archaeal and Bacterial Type Strains, Phase II (KMG-II): from individual species to whole genera.</title>
        <authorList>
            <person name="Goeker M."/>
        </authorList>
    </citation>
    <scope>NUCLEOTIDE SEQUENCE [LARGE SCALE GENOMIC DNA]</scope>
    <source>
        <strain evidence="4 5">DSM 12048</strain>
    </source>
</reference>
<evidence type="ECO:0000259" key="3">
    <source>
        <dbReference type="Pfam" id="PF08240"/>
    </source>
</evidence>
<dbReference type="AlphaFoldDB" id="A0A2S5JHF2"/>
<dbReference type="Proteomes" id="UP000239736">
    <property type="component" value="Unassembled WGS sequence"/>
</dbReference>
<organism evidence="4 5">
    <name type="scientific">Albidovulum inexpectatum</name>
    <dbReference type="NCBI Taxonomy" id="196587"/>
    <lineage>
        <taxon>Bacteria</taxon>
        <taxon>Pseudomonadati</taxon>
        <taxon>Pseudomonadota</taxon>
        <taxon>Alphaproteobacteria</taxon>
        <taxon>Rhodobacterales</taxon>
        <taxon>Paracoccaceae</taxon>
        <taxon>Albidovulum</taxon>
    </lineage>
</organism>
<dbReference type="InterPro" id="IPR050129">
    <property type="entry name" value="Zn_alcohol_dh"/>
</dbReference>
<evidence type="ECO:0000256" key="1">
    <source>
        <dbReference type="ARBA" id="ARBA00023002"/>
    </source>
</evidence>
<evidence type="ECO:0000313" key="5">
    <source>
        <dbReference type="Proteomes" id="UP000239736"/>
    </source>
</evidence>
<dbReference type="OrthoDB" id="9809185at2"/>
<name>A0A2S5JHF2_9RHOB</name>
<protein>
    <submittedName>
        <fullName evidence="4">L-iditol 2-dehydrogenase</fullName>
    </submittedName>
</protein>
<dbReference type="InterPro" id="IPR036291">
    <property type="entry name" value="NAD(P)-bd_dom_sf"/>
</dbReference>
<dbReference type="Gene3D" id="3.90.180.10">
    <property type="entry name" value="Medium-chain alcohol dehydrogenases, catalytic domain"/>
    <property type="match status" value="1"/>
</dbReference>
<dbReference type="InterPro" id="IPR013154">
    <property type="entry name" value="ADH-like_N"/>
</dbReference>
<feature type="domain" description="Alcohol dehydrogenase-like N-terminal" evidence="3">
    <location>
        <begin position="24"/>
        <end position="128"/>
    </location>
</feature>
<dbReference type="PANTHER" id="PTHR43401">
    <property type="entry name" value="L-THREONINE 3-DEHYDROGENASE"/>
    <property type="match status" value="1"/>
</dbReference>
<dbReference type="SUPFAM" id="SSF50129">
    <property type="entry name" value="GroES-like"/>
    <property type="match status" value="1"/>
</dbReference>
<dbReference type="Gene3D" id="3.40.50.720">
    <property type="entry name" value="NAD(P)-binding Rossmann-like Domain"/>
    <property type="match status" value="1"/>
</dbReference>
<dbReference type="SUPFAM" id="SSF51735">
    <property type="entry name" value="NAD(P)-binding Rossmann-fold domains"/>
    <property type="match status" value="1"/>
</dbReference>